<sequence>MQQLDKINPNDSLHLILNGVKLPMPPWRMLDNLSDLRAETAPRQPPIRARRESAGSRALARVRAAILAEMEAAA</sequence>
<evidence type="ECO:0000313" key="1">
    <source>
        <dbReference type="EMBL" id="RRH70029.1"/>
    </source>
</evidence>
<dbReference type="AlphaFoldDB" id="A0A3P3D6S8"/>
<accession>A0A3P3D6S8</accession>
<protein>
    <submittedName>
        <fullName evidence="1">Uncharacterized protein</fullName>
    </submittedName>
</protein>
<name>A0A3P3D6S8_9RHOB</name>
<gene>
    <name evidence="1" type="ORF">EG244_17620</name>
</gene>
<proteinExistence type="predicted"/>
<organism evidence="1 2">
    <name type="scientific">Falsigemmobacter faecalis</name>
    <dbReference type="NCBI Taxonomy" id="2488730"/>
    <lineage>
        <taxon>Bacteria</taxon>
        <taxon>Pseudomonadati</taxon>
        <taxon>Pseudomonadota</taxon>
        <taxon>Alphaproteobacteria</taxon>
        <taxon>Rhodobacterales</taxon>
        <taxon>Paracoccaceae</taxon>
        <taxon>Falsigemmobacter</taxon>
    </lineage>
</organism>
<evidence type="ECO:0000313" key="2">
    <source>
        <dbReference type="Proteomes" id="UP000282125"/>
    </source>
</evidence>
<dbReference type="Proteomes" id="UP000282125">
    <property type="component" value="Unassembled WGS sequence"/>
</dbReference>
<keyword evidence="2" id="KW-1185">Reference proteome</keyword>
<comment type="caution">
    <text evidence="1">The sequence shown here is derived from an EMBL/GenBank/DDBJ whole genome shotgun (WGS) entry which is preliminary data.</text>
</comment>
<dbReference type="EMBL" id="RRAZ01000038">
    <property type="protein sequence ID" value="RRH70029.1"/>
    <property type="molecule type" value="Genomic_DNA"/>
</dbReference>
<reference evidence="1 2" key="1">
    <citation type="submission" date="2018-11" db="EMBL/GenBank/DDBJ databases">
        <title>Gemmobacter sp. nov., YIM 102744-1 draft genome.</title>
        <authorList>
            <person name="Li G."/>
            <person name="Jiang Y."/>
        </authorList>
    </citation>
    <scope>NUCLEOTIDE SEQUENCE [LARGE SCALE GENOMIC DNA]</scope>
    <source>
        <strain evidence="1 2">YIM 102744-1</strain>
    </source>
</reference>
<dbReference type="RefSeq" id="WP_124966490.1">
    <property type="nucleotide sequence ID" value="NZ_RRAZ01000038.1"/>
</dbReference>